<dbReference type="InterPro" id="IPR024654">
    <property type="entry name" value="Calcineurin-like_PHP_lpxH"/>
</dbReference>
<dbReference type="Pfam" id="PF12850">
    <property type="entry name" value="Metallophos_2"/>
    <property type="match status" value="1"/>
</dbReference>
<organism evidence="4 5">
    <name type="scientific">Mesobacillus zeae</name>
    <dbReference type="NCBI Taxonomy" id="1917180"/>
    <lineage>
        <taxon>Bacteria</taxon>
        <taxon>Bacillati</taxon>
        <taxon>Bacillota</taxon>
        <taxon>Bacilli</taxon>
        <taxon>Bacillales</taxon>
        <taxon>Bacillaceae</taxon>
        <taxon>Mesobacillus</taxon>
    </lineage>
</organism>
<evidence type="ECO:0000313" key="5">
    <source>
        <dbReference type="Proteomes" id="UP000265816"/>
    </source>
</evidence>
<comment type="cofactor">
    <cofactor evidence="2">
        <name>a divalent metal cation</name>
        <dbReference type="ChEBI" id="CHEBI:60240"/>
    </cofactor>
</comment>
<comment type="similarity">
    <text evidence="1 2">Belongs to the metallophosphoesterase superfamily. YfcE family.</text>
</comment>
<dbReference type="SUPFAM" id="SSF56300">
    <property type="entry name" value="Metallo-dependent phosphatases"/>
    <property type="match status" value="1"/>
</dbReference>
<dbReference type="EMBL" id="QWVT01000015">
    <property type="protein sequence ID" value="RID85538.1"/>
    <property type="molecule type" value="Genomic_DNA"/>
</dbReference>
<dbReference type="PANTHER" id="PTHR11124">
    <property type="entry name" value="VACUOLAR SORTING PROTEIN VPS29"/>
    <property type="match status" value="1"/>
</dbReference>
<feature type="domain" description="Calcineurin-like phosphoesterase" evidence="3">
    <location>
        <begin position="1"/>
        <end position="151"/>
    </location>
</feature>
<accession>A0A398B9M1</accession>
<gene>
    <name evidence="4" type="ORF">D1970_08165</name>
</gene>
<proteinExistence type="inferred from homology"/>
<dbReference type="Proteomes" id="UP000265816">
    <property type="component" value="Unassembled WGS sequence"/>
</dbReference>
<dbReference type="OrthoDB" id="9800565at2"/>
<dbReference type="InterPro" id="IPR029052">
    <property type="entry name" value="Metallo-depent_PP-like"/>
</dbReference>
<dbReference type="Gene3D" id="3.60.21.10">
    <property type="match status" value="1"/>
</dbReference>
<name>A0A398B9M1_9BACI</name>
<sequence>MRIAVISDTHIPKRASQLPAKLSSELERVSLIIHAGDWQTLEVYNEIGKYAPVVGVTGNVDSPELGKVLKQKEIVQIEGFTVGVVHGHGKGKSTEKRALDAFFGDQLDCLIYGHSHIPVLKETNGTLLFNPGSPTDKRRQKEYSFGILTIGETLEAEHIYFTEKN</sequence>
<dbReference type="AlphaFoldDB" id="A0A398B9M1"/>
<dbReference type="GO" id="GO:0016787">
    <property type="term" value="F:hydrolase activity"/>
    <property type="evidence" value="ECO:0007669"/>
    <property type="project" value="UniProtKB-UniRule"/>
</dbReference>
<keyword evidence="5" id="KW-1185">Reference proteome</keyword>
<keyword evidence="2" id="KW-0479">Metal-binding</keyword>
<evidence type="ECO:0000313" key="4">
    <source>
        <dbReference type="EMBL" id="RID85538.1"/>
    </source>
</evidence>
<dbReference type="RefSeq" id="WP_119112391.1">
    <property type="nucleotide sequence ID" value="NZ_CBCSEO010000002.1"/>
</dbReference>
<dbReference type="InterPro" id="IPR000979">
    <property type="entry name" value="Phosphodiesterase_MJ0936/Vps29"/>
</dbReference>
<dbReference type="NCBIfam" id="TIGR00040">
    <property type="entry name" value="yfcE"/>
    <property type="match status" value="1"/>
</dbReference>
<reference evidence="4 5" key="1">
    <citation type="submission" date="2018-08" db="EMBL/GenBank/DDBJ databases">
        <title>Bacillus jemisoniae sp. nov., Bacillus chryseoplanitiae sp. nov., Bacillus resnikiae sp. nov., and Bacillus frankliniae sp. nov., isolated from Viking spacecraft and associated surfaces.</title>
        <authorList>
            <person name="Seuylemezian A."/>
            <person name="Vaishampayan P."/>
        </authorList>
    </citation>
    <scope>NUCLEOTIDE SEQUENCE [LARGE SCALE GENOMIC DNA]</scope>
    <source>
        <strain evidence="4 5">JJ-247</strain>
    </source>
</reference>
<dbReference type="EC" id="3.1.4.-" evidence="2"/>
<evidence type="ECO:0000259" key="3">
    <source>
        <dbReference type="Pfam" id="PF12850"/>
    </source>
</evidence>
<protein>
    <recommendedName>
        <fullName evidence="2">Phosphoesterase</fullName>
        <ecNumber evidence="2">3.1.4.-</ecNumber>
    </recommendedName>
</protein>
<evidence type="ECO:0000256" key="2">
    <source>
        <dbReference type="RuleBase" id="RU362039"/>
    </source>
</evidence>
<dbReference type="GO" id="GO:0046872">
    <property type="term" value="F:metal ion binding"/>
    <property type="evidence" value="ECO:0007669"/>
    <property type="project" value="UniProtKB-KW"/>
</dbReference>
<comment type="caution">
    <text evidence="4">The sequence shown here is derived from an EMBL/GenBank/DDBJ whole genome shotgun (WGS) entry which is preliminary data.</text>
</comment>
<evidence type="ECO:0000256" key="1">
    <source>
        <dbReference type="ARBA" id="ARBA00008950"/>
    </source>
</evidence>